<evidence type="ECO:0000256" key="5">
    <source>
        <dbReference type="ARBA" id="ARBA00023136"/>
    </source>
</evidence>
<keyword evidence="6" id="KW-0175">Coiled coil</keyword>
<accession>A0AA40P5R5</accession>
<dbReference type="AlphaFoldDB" id="A0AA40P5R5"/>
<feature type="transmembrane region" description="Helical" evidence="7">
    <location>
        <begin position="282"/>
        <end position="303"/>
    </location>
</feature>
<comment type="caution">
    <text evidence="9">The sequence shown here is derived from an EMBL/GenBank/DDBJ whole genome shotgun (WGS) entry which is preliminary data.</text>
</comment>
<dbReference type="Pfam" id="PF00482">
    <property type="entry name" value="T2SSF"/>
    <property type="match status" value="1"/>
</dbReference>
<gene>
    <name evidence="9" type="ORF">ALO43_100016</name>
</gene>
<feature type="transmembrane region" description="Helical" evidence="7">
    <location>
        <begin position="114"/>
        <end position="130"/>
    </location>
</feature>
<comment type="subcellular location">
    <subcellularLocation>
        <location evidence="1">Cell membrane</location>
        <topology evidence="1">Multi-pass membrane protein</topology>
    </subcellularLocation>
</comment>
<evidence type="ECO:0000256" key="6">
    <source>
        <dbReference type="SAM" id="Coils"/>
    </source>
</evidence>
<proteinExistence type="predicted"/>
<keyword evidence="2" id="KW-1003">Cell membrane</keyword>
<evidence type="ECO:0000256" key="3">
    <source>
        <dbReference type="ARBA" id="ARBA00022692"/>
    </source>
</evidence>
<keyword evidence="5 7" id="KW-0472">Membrane</keyword>
<evidence type="ECO:0000259" key="8">
    <source>
        <dbReference type="Pfam" id="PF00482"/>
    </source>
</evidence>
<organism evidence="9 10">
    <name type="scientific">Pseudomonas tremae</name>
    <dbReference type="NCBI Taxonomy" id="200454"/>
    <lineage>
        <taxon>Bacteria</taxon>
        <taxon>Pseudomonadati</taxon>
        <taxon>Pseudomonadota</taxon>
        <taxon>Gammaproteobacteria</taxon>
        <taxon>Pseudomonadales</taxon>
        <taxon>Pseudomonadaceae</taxon>
        <taxon>Pseudomonas</taxon>
    </lineage>
</organism>
<feature type="transmembrane region" description="Helical" evidence="7">
    <location>
        <begin position="46"/>
        <end position="70"/>
    </location>
</feature>
<feature type="coiled-coil region" evidence="6">
    <location>
        <begin position="250"/>
        <end position="277"/>
    </location>
</feature>
<dbReference type="PANTHER" id="PTHR35007">
    <property type="entry name" value="INTEGRAL MEMBRANE PROTEIN-RELATED"/>
    <property type="match status" value="1"/>
</dbReference>
<evidence type="ECO:0000256" key="2">
    <source>
        <dbReference type="ARBA" id="ARBA00022475"/>
    </source>
</evidence>
<keyword evidence="4 7" id="KW-1133">Transmembrane helix</keyword>
<feature type="transmembrane region" description="Helical" evidence="7">
    <location>
        <begin position="136"/>
        <end position="153"/>
    </location>
</feature>
<dbReference type="GO" id="GO:0005886">
    <property type="term" value="C:plasma membrane"/>
    <property type="evidence" value="ECO:0007669"/>
    <property type="project" value="UniProtKB-SubCell"/>
</dbReference>
<evidence type="ECO:0000313" key="10">
    <source>
        <dbReference type="Proteomes" id="UP000050523"/>
    </source>
</evidence>
<dbReference type="InterPro" id="IPR042094">
    <property type="entry name" value="T2SS_GspF_sf"/>
</dbReference>
<evidence type="ECO:0000256" key="4">
    <source>
        <dbReference type="ARBA" id="ARBA00022989"/>
    </source>
</evidence>
<dbReference type="Gene3D" id="1.20.81.30">
    <property type="entry name" value="Type II secretion system (T2SS), domain F"/>
    <property type="match status" value="1"/>
</dbReference>
<name>A0AA40P5R5_9PSED</name>
<reference evidence="9 10" key="1">
    <citation type="submission" date="2015-09" db="EMBL/GenBank/DDBJ databases">
        <title>Genome announcement of multiple Pseudomonas syringae strains.</title>
        <authorList>
            <person name="Thakur S."/>
            <person name="Wang P.W."/>
            <person name="Gong Y."/>
            <person name="Weir B.S."/>
            <person name="Guttman D.S."/>
        </authorList>
    </citation>
    <scope>NUCLEOTIDE SEQUENCE [LARGE SCALE GENOMIC DNA]</scope>
    <source>
        <strain evidence="9 10">ICMP9151</strain>
    </source>
</reference>
<dbReference type="PANTHER" id="PTHR35007:SF1">
    <property type="entry name" value="PILUS ASSEMBLY PROTEIN"/>
    <property type="match status" value="1"/>
</dbReference>
<evidence type="ECO:0000256" key="1">
    <source>
        <dbReference type="ARBA" id="ARBA00004651"/>
    </source>
</evidence>
<sequence>MMTSMSPIRCFAWIAARGSVSCAKPPTPPVTSCGRATELAKGGLVTASLILGVISLLLLIASVRMFYLALNQDAKERVRRRLTAGQIEPVVEKPGWARLDRAFIRAGLGLPTERMGLALTLYALLILIGYAMADGIGAGCALVGVPLGLRLFVSWRSRVRVRRMIEQLPQLLDHSVRSLKSGRTLADAVLFGITAANQPLKEGMSRIERNVQLGVSLPDAARDFAELYESDEFHLFALGLRVNHRYGGNASELMENLIRLIRDREQASRQLRAMTGETRMTALVLGLLPVGMAGYFMAVNPAYLMHMWNDGSGRILLSMAFALQLLGCLMLWRMLRSI</sequence>
<evidence type="ECO:0000256" key="7">
    <source>
        <dbReference type="SAM" id="Phobius"/>
    </source>
</evidence>
<feature type="transmembrane region" description="Helical" evidence="7">
    <location>
        <begin position="315"/>
        <end position="335"/>
    </location>
</feature>
<feature type="domain" description="Type II secretion system protein GspF" evidence="8">
    <location>
        <begin position="173"/>
        <end position="297"/>
    </location>
</feature>
<evidence type="ECO:0000313" key="9">
    <source>
        <dbReference type="EMBL" id="KPZ02977.1"/>
    </source>
</evidence>
<dbReference type="EMBL" id="LJRO01000153">
    <property type="protein sequence ID" value="KPZ02977.1"/>
    <property type="molecule type" value="Genomic_DNA"/>
</dbReference>
<dbReference type="InterPro" id="IPR018076">
    <property type="entry name" value="T2SS_GspF_dom"/>
</dbReference>
<dbReference type="Proteomes" id="UP000050523">
    <property type="component" value="Unassembled WGS sequence"/>
</dbReference>
<protein>
    <submittedName>
        <fullName evidence="9">Type II secretion system protein F domain</fullName>
    </submittedName>
</protein>
<keyword evidence="3 7" id="KW-0812">Transmembrane</keyword>